<dbReference type="RefSeq" id="WP_275413013.1">
    <property type="nucleotide sequence ID" value="NZ_BOOR01000004.1"/>
</dbReference>
<protein>
    <submittedName>
        <fullName evidence="1">Uncharacterized protein</fullName>
    </submittedName>
</protein>
<keyword evidence="2" id="KW-1185">Reference proteome</keyword>
<reference evidence="1" key="1">
    <citation type="submission" date="2021-01" db="EMBL/GenBank/DDBJ databases">
        <title>Whole genome shotgun sequence of Planotetraspora thailandica NBRC 104271.</title>
        <authorList>
            <person name="Komaki H."/>
            <person name="Tamura T."/>
        </authorList>
    </citation>
    <scope>NUCLEOTIDE SEQUENCE</scope>
    <source>
        <strain evidence="1">NBRC 104271</strain>
    </source>
</reference>
<organism evidence="1 2">
    <name type="scientific">Planotetraspora thailandica</name>
    <dbReference type="NCBI Taxonomy" id="487172"/>
    <lineage>
        <taxon>Bacteria</taxon>
        <taxon>Bacillati</taxon>
        <taxon>Actinomycetota</taxon>
        <taxon>Actinomycetes</taxon>
        <taxon>Streptosporangiales</taxon>
        <taxon>Streptosporangiaceae</taxon>
        <taxon>Planotetraspora</taxon>
    </lineage>
</organism>
<evidence type="ECO:0000313" key="2">
    <source>
        <dbReference type="Proteomes" id="UP000605992"/>
    </source>
</evidence>
<accession>A0A8J3XTD7</accession>
<sequence length="41" mass="4472">MDRYPALALRQSAAAIEDFGYPNPALVTDVRGHRFGPPGFP</sequence>
<dbReference type="EMBL" id="BOOR01000004">
    <property type="protein sequence ID" value="GII52084.1"/>
    <property type="molecule type" value="Genomic_DNA"/>
</dbReference>
<gene>
    <name evidence="1" type="ORF">Pth03_04730</name>
</gene>
<dbReference type="Proteomes" id="UP000605992">
    <property type="component" value="Unassembled WGS sequence"/>
</dbReference>
<name>A0A8J3XTD7_9ACTN</name>
<evidence type="ECO:0000313" key="1">
    <source>
        <dbReference type="EMBL" id="GII52084.1"/>
    </source>
</evidence>
<proteinExistence type="predicted"/>
<dbReference type="AlphaFoldDB" id="A0A8J3XTD7"/>
<comment type="caution">
    <text evidence="1">The sequence shown here is derived from an EMBL/GenBank/DDBJ whole genome shotgun (WGS) entry which is preliminary data.</text>
</comment>